<evidence type="ECO:0000256" key="2">
    <source>
        <dbReference type="ARBA" id="ARBA00022517"/>
    </source>
</evidence>
<dbReference type="InterPro" id="IPR028989">
    <property type="entry name" value="RimP_N"/>
</dbReference>
<dbReference type="NCBIfam" id="NF000930">
    <property type="entry name" value="PRK00092.2-2"/>
    <property type="match status" value="1"/>
</dbReference>
<dbReference type="GO" id="GO:0005829">
    <property type="term" value="C:cytosol"/>
    <property type="evidence" value="ECO:0007669"/>
    <property type="project" value="TreeGrafter"/>
</dbReference>
<dbReference type="EMBL" id="CAESAG010000011">
    <property type="protein sequence ID" value="CAB4330902.1"/>
    <property type="molecule type" value="Genomic_DNA"/>
</dbReference>
<dbReference type="Gene3D" id="3.30.300.70">
    <property type="entry name" value="RimP-like superfamily, N-terminal"/>
    <property type="match status" value="1"/>
</dbReference>
<dbReference type="GO" id="GO:0000028">
    <property type="term" value="P:ribosomal small subunit assembly"/>
    <property type="evidence" value="ECO:0007669"/>
    <property type="project" value="TreeGrafter"/>
</dbReference>
<evidence type="ECO:0000256" key="1">
    <source>
        <dbReference type="ARBA" id="ARBA00022490"/>
    </source>
</evidence>
<evidence type="ECO:0000259" key="4">
    <source>
        <dbReference type="Pfam" id="PF17384"/>
    </source>
</evidence>
<evidence type="ECO:0000313" key="5">
    <source>
        <dbReference type="EMBL" id="CAB4330902.1"/>
    </source>
</evidence>
<dbReference type="PANTHER" id="PTHR33867">
    <property type="entry name" value="RIBOSOME MATURATION FACTOR RIMP"/>
    <property type="match status" value="1"/>
</dbReference>
<dbReference type="Pfam" id="PF02576">
    <property type="entry name" value="RimP_N"/>
    <property type="match status" value="1"/>
</dbReference>
<name>A0A6J5YPP8_9ZZZZ</name>
<feature type="domain" description="Ribosome maturation factor RimP N-terminal" evidence="3">
    <location>
        <begin position="10"/>
        <end position="83"/>
    </location>
</feature>
<organism evidence="5">
    <name type="scientific">freshwater metagenome</name>
    <dbReference type="NCBI Taxonomy" id="449393"/>
    <lineage>
        <taxon>unclassified sequences</taxon>
        <taxon>metagenomes</taxon>
        <taxon>ecological metagenomes</taxon>
    </lineage>
</organism>
<protein>
    <submittedName>
        <fullName evidence="5">Unannotated protein</fullName>
    </submittedName>
</protein>
<dbReference type="GO" id="GO:0006412">
    <property type="term" value="P:translation"/>
    <property type="evidence" value="ECO:0007669"/>
    <property type="project" value="TreeGrafter"/>
</dbReference>
<proteinExistence type="inferred from homology"/>
<dbReference type="PANTHER" id="PTHR33867:SF1">
    <property type="entry name" value="RIBOSOME MATURATION FACTOR RIMP"/>
    <property type="match status" value="1"/>
</dbReference>
<keyword evidence="2" id="KW-0690">Ribosome biogenesis</keyword>
<gene>
    <name evidence="5" type="ORF">UFOPK4080_00159</name>
</gene>
<dbReference type="SUPFAM" id="SSF75420">
    <property type="entry name" value="YhbC-like, N-terminal domain"/>
    <property type="match status" value="1"/>
</dbReference>
<sequence>MALKDQISELITPALHQAGYFLEDVNIVSPGQHRIVTVIVDGESGLNLDQVTVASKLVSELLDEAPFMGETPFTLEVTSPGIDRPLTLPRHFAKNVDRLLKVTKNDGVVVTGRIRSNTENDVTLGVTEKKEVKEVTVALADIKRATVEIEFNRKDGDKE</sequence>
<feature type="domain" description="Ribosome maturation factor RimP C-terminal" evidence="4">
    <location>
        <begin position="86"/>
        <end position="151"/>
    </location>
</feature>
<dbReference type="InterPro" id="IPR036847">
    <property type="entry name" value="RimP_C_sf"/>
</dbReference>
<dbReference type="SUPFAM" id="SSF74942">
    <property type="entry name" value="YhbC-like, C-terminal domain"/>
    <property type="match status" value="1"/>
</dbReference>
<dbReference type="HAMAP" id="MF_01077">
    <property type="entry name" value="RimP"/>
    <property type="match status" value="1"/>
</dbReference>
<dbReference type="Pfam" id="PF17384">
    <property type="entry name" value="DUF150_C"/>
    <property type="match status" value="1"/>
</dbReference>
<accession>A0A6J5YPP8</accession>
<dbReference type="InterPro" id="IPR035956">
    <property type="entry name" value="RimP_N_sf"/>
</dbReference>
<keyword evidence="1" id="KW-0963">Cytoplasm</keyword>
<dbReference type="CDD" id="cd01734">
    <property type="entry name" value="YlxS_C"/>
    <property type="match status" value="1"/>
</dbReference>
<dbReference type="InterPro" id="IPR003728">
    <property type="entry name" value="Ribosome_maturation_RimP"/>
</dbReference>
<dbReference type="InterPro" id="IPR028998">
    <property type="entry name" value="RimP_C"/>
</dbReference>
<evidence type="ECO:0000259" key="3">
    <source>
        <dbReference type="Pfam" id="PF02576"/>
    </source>
</evidence>
<reference evidence="5" key="1">
    <citation type="submission" date="2020-05" db="EMBL/GenBank/DDBJ databases">
        <authorList>
            <person name="Chiriac C."/>
            <person name="Salcher M."/>
            <person name="Ghai R."/>
            <person name="Kavagutti S V."/>
        </authorList>
    </citation>
    <scope>NUCLEOTIDE SEQUENCE</scope>
</reference>
<dbReference type="AlphaFoldDB" id="A0A6J5YPP8"/>